<dbReference type="Proteomes" id="UP001597459">
    <property type="component" value="Unassembled WGS sequence"/>
</dbReference>
<feature type="transmembrane region" description="Helical" evidence="6">
    <location>
        <begin position="72"/>
        <end position="93"/>
    </location>
</feature>
<feature type="transmembrane region" description="Helical" evidence="6">
    <location>
        <begin position="291"/>
        <end position="309"/>
    </location>
</feature>
<evidence type="ECO:0000313" key="7">
    <source>
        <dbReference type="EMBL" id="MFD2591118.1"/>
    </source>
</evidence>
<keyword evidence="4 6" id="KW-1133">Transmembrane helix</keyword>
<dbReference type="PANTHER" id="PTHR30250">
    <property type="entry name" value="PST FAMILY PREDICTED COLANIC ACID TRANSPORTER"/>
    <property type="match status" value="1"/>
</dbReference>
<feature type="transmembrane region" description="Helical" evidence="6">
    <location>
        <begin position="113"/>
        <end position="130"/>
    </location>
</feature>
<evidence type="ECO:0000256" key="4">
    <source>
        <dbReference type="ARBA" id="ARBA00022989"/>
    </source>
</evidence>
<feature type="transmembrane region" description="Helical" evidence="6">
    <location>
        <begin position="382"/>
        <end position="404"/>
    </location>
</feature>
<reference evidence="8" key="1">
    <citation type="journal article" date="2019" name="Int. J. Syst. Evol. Microbiol.">
        <title>The Global Catalogue of Microorganisms (GCM) 10K type strain sequencing project: providing services to taxonomists for standard genome sequencing and annotation.</title>
        <authorList>
            <consortium name="The Broad Institute Genomics Platform"/>
            <consortium name="The Broad Institute Genome Sequencing Center for Infectious Disease"/>
            <person name="Wu L."/>
            <person name="Ma J."/>
        </authorList>
    </citation>
    <scope>NUCLEOTIDE SEQUENCE [LARGE SCALE GENOMIC DNA]</scope>
    <source>
        <strain evidence="8">KCTC 42423</strain>
    </source>
</reference>
<feature type="transmembrane region" description="Helical" evidence="6">
    <location>
        <begin position="259"/>
        <end position="279"/>
    </location>
</feature>
<keyword evidence="5 6" id="KW-0472">Membrane</keyword>
<accession>A0ABW5N769</accession>
<evidence type="ECO:0000256" key="3">
    <source>
        <dbReference type="ARBA" id="ARBA00022692"/>
    </source>
</evidence>
<name>A0ABW5N769_9FLAO</name>
<dbReference type="PANTHER" id="PTHR30250:SF30">
    <property type="entry name" value="LIPID III FLIPPASE"/>
    <property type="match status" value="1"/>
</dbReference>
<dbReference type="InterPro" id="IPR044550">
    <property type="entry name" value="WzxE"/>
</dbReference>
<keyword evidence="8" id="KW-1185">Reference proteome</keyword>
<feature type="transmembrane region" description="Helical" evidence="6">
    <location>
        <begin position="212"/>
        <end position="233"/>
    </location>
</feature>
<feature type="transmembrane region" description="Helical" evidence="6">
    <location>
        <begin position="169"/>
        <end position="191"/>
    </location>
</feature>
<keyword evidence="3 6" id="KW-0812">Transmembrane</keyword>
<feature type="transmembrane region" description="Helical" evidence="6">
    <location>
        <begin position="12"/>
        <end position="35"/>
    </location>
</feature>
<evidence type="ECO:0000256" key="2">
    <source>
        <dbReference type="ARBA" id="ARBA00022475"/>
    </source>
</evidence>
<feature type="transmembrane region" description="Helical" evidence="6">
    <location>
        <begin position="329"/>
        <end position="347"/>
    </location>
</feature>
<dbReference type="InterPro" id="IPR002797">
    <property type="entry name" value="Polysacc_synth"/>
</dbReference>
<feature type="transmembrane region" description="Helical" evidence="6">
    <location>
        <begin position="142"/>
        <end position="163"/>
    </location>
</feature>
<evidence type="ECO:0000256" key="5">
    <source>
        <dbReference type="ARBA" id="ARBA00023136"/>
    </source>
</evidence>
<sequence length="413" mass="46817">MSFSGIGTSVRFVADMIVTKVIALLLGTEGIALLGNLKNAVTSMKTIATLGLFDGVVQKVLVVKDDKEEMKALLSSAYFICFVVTMVLSAWLYFDPIFWNDVIFGKPYDFSYIFKQLGIALSFYGVNVLCTSIVKGFSKYKVYILLNMVGSLLGLFITLILVWEFRLEGAFIAIVLNPAISLFVTIVIISNQKNFAKLLWANRISKKYIKQLAPYAIIGILSGAIFPFVKINIRNQIASLYGMKTAGYWEAMQQISDHYWLFFIGSLTVYISTKLRVRYAKDTFRDVVEAYLKEIMPFVAGCFLIIFVFKKEIISFVLSVDFMPMEAVFKWQLIGDFLKMITLVFSYQLVARGWFVQYVVIELISVAIFYGSSVFLINEYSFVGGAMAYTLYAACTFLFTVLLFKDVFIIRKN</sequence>
<evidence type="ECO:0000313" key="8">
    <source>
        <dbReference type="Proteomes" id="UP001597459"/>
    </source>
</evidence>
<keyword evidence="2" id="KW-1003">Cell membrane</keyword>
<dbReference type="Pfam" id="PF01943">
    <property type="entry name" value="Polysacc_synt"/>
    <property type="match status" value="1"/>
</dbReference>
<protein>
    <submittedName>
        <fullName evidence="7">O-antigen translocase</fullName>
    </submittedName>
</protein>
<organism evidence="7 8">
    <name type="scientific">Aquimarina hainanensis</name>
    <dbReference type="NCBI Taxonomy" id="1578017"/>
    <lineage>
        <taxon>Bacteria</taxon>
        <taxon>Pseudomonadati</taxon>
        <taxon>Bacteroidota</taxon>
        <taxon>Flavobacteriia</taxon>
        <taxon>Flavobacteriales</taxon>
        <taxon>Flavobacteriaceae</taxon>
        <taxon>Aquimarina</taxon>
    </lineage>
</organism>
<dbReference type="EMBL" id="JBHULX010000017">
    <property type="protein sequence ID" value="MFD2591118.1"/>
    <property type="molecule type" value="Genomic_DNA"/>
</dbReference>
<gene>
    <name evidence="7" type="ORF">ACFSTE_09770</name>
</gene>
<dbReference type="CDD" id="cd13125">
    <property type="entry name" value="MATE_like_10"/>
    <property type="match status" value="1"/>
</dbReference>
<dbReference type="RefSeq" id="WP_378298120.1">
    <property type="nucleotide sequence ID" value="NZ_JBHULX010000017.1"/>
</dbReference>
<comment type="subcellular location">
    <subcellularLocation>
        <location evidence="1">Cell membrane</location>
        <topology evidence="1">Multi-pass membrane protein</topology>
    </subcellularLocation>
</comment>
<evidence type="ECO:0000256" key="6">
    <source>
        <dbReference type="SAM" id="Phobius"/>
    </source>
</evidence>
<dbReference type="InterPro" id="IPR050833">
    <property type="entry name" value="Poly_Biosynth_Transport"/>
</dbReference>
<proteinExistence type="predicted"/>
<feature type="transmembrane region" description="Helical" evidence="6">
    <location>
        <begin position="354"/>
        <end position="376"/>
    </location>
</feature>
<comment type="caution">
    <text evidence="7">The sequence shown here is derived from an EMBL/GenBank/DDBJ whole genome shotgun (WGS) entry which is preliminary data.</text>
</comment>
<evidence type="ECO:0000256" key="1">
    <source>
        <dbReference type="ARBA" id="ARBA00004651"/>
    </source>
</evidence>